<dbReference type="GO" id="GO:0000976">
    <property type="term" value="F:transcription cis-regulatory region binding"/>
    <property type="evidence" value="ECO:0007669"/>
    <property type="project" value="TreeGrafter"/>
</dbReference>
<dbReference type="InterPro" id="IPR036864">
    <property type="entry name" value="Zn2-C6_fun-type_DNA-bd_sf"/>
</dbReference>
<dbReference type="InterPro" id="IPR001138">
    <property type="entry name" value="Zn2Cys6_DnaBD"/>
</dbReference>
<dbReference type="SUPFAM" id="SSF57701">
    <property type="entry name" value="Zn2/Cys6 DNA-binding domain"/>
    <property type="match status" value="1"/>
</dbReference>
<dbReference type="CDD" id="cd00067">
    <property type="entry name" value="GAL4"/>
    <property type="match status" value="1"/>
</dbReference>
<keyword evidence="5" id="KW-1185">Reference proteome</keyword>
<dbReference type="GO" id="GO:0005634">
    <property type="term" value="C:nucleus"/>
    <property type="evidence" value="ECO:0007669"/>
    <property type="project" value="UniProtKB-SubCell"/>
</dbReference>
<dbReference type="SMART" id="SM00066">
    <property type="entry name" value="GAL4"/>
    <property type="match status" value="1"/>
</dbReference>
<dbReference type="PANTHER" id="PTHR37534">
    <property type="entry name" value="TRANSCRIPTIONAL ACTIVATOR PROTEIN UGA3"/>
    <property type="match status" value="1"/>
</dbReference>
<feature type="domain" description="Zn(2)-C6 fungal-type" evidence="3">
    <location>
        <begin position="6"/>
        <end position="36"/>
    </location>
</feature>
<dbReference type="InterPro" id="IPR021858">
    <property type="entry name" value="Fun_TF"/>
</dbReference>
<evidence type="ECO:0000256" key="1">
    <source>
        <dbReference type="ARBA" id="ARBA00004123"/>
    </source>
</evidence>
<dbReference type="OrthoDB" id="5418899at2759"/>
<dbReference type="GO" id="GO:0045944">
    <property type="term" value="P:positive regulation of transcription by RNA polymerase II"/>
    <property type="evidence" value="ECO:0007669"/>
    <property type="project" value="TreeGrafter"/>
</dbReference>
<evidence type="ECO:0000259" key="3">
    <source>
        <dbReference type="PROSITE" id="PS50048"/>
    </source>
</evidence>
<accession>A0A9P9FIW4</accession>
<dbReference type="EMBL" id="JAGMUV010000004">
    <property type="protein sequence ID" value="KAH7161763.1"/>
    <property type="molecule type" value="Genomic_DNA"/>
</dbReference>
<dbReference type="PANTHER" id="PTHR37534:SF9">
    <property type="entry name" value="ZN(II)2CYS6 TRANSCRIPTION FACTOR (EUROFUNG)"/>
    <property type="match status" value="1"/>
</dbReference>
<dbReference type="Pfam" id="PF00172">
    <property type="entry name" value="Zn_clus"/>
    <property type="match status" value="1"/>
</dbReference>
<reference evidence="4" key="1">
    <citation type="journal article" date="2021" name="Nat. Commun.">
        <title>Genetic determinants of endophytism in the Arabidopsis root mycobiome.</title>
        <authorList>
            <person name="Mesny F."/>
            <person name="Miyauchi S."/>
            <person name="Thiergart T."/>
            <person name="Pickel B."/>
            <person name="Atanasova L."/>
            <person name="Karlsson M."/>
            <person name="Huettel B."/>
            <person name="Barry K.W."/>
            <person name="Haridas S."/>
            <person name="Chen C."/>
            <person name="Bauer D."/>
            <person name="Andreopoulos W."/>
            <person name="Pangilinan J."/>
            <person name="LaButti K."/>
            <person name="Riley R."/>
            <person name="Lipzen A."/>
            <person name="Clum A."/>
            <person name="Drula E."/>
            <person name="Henrissat B."/>
            <person name="Kohler A."/>
            <person name="Grigoriev I.V."/>
            <person name="Martin F.M."/>
            <person name="Hacquard S."/>
        </authorList>
    </citation>
    <scope>NUCLEOTIDE SEQUENCE</scope>
    <source>
        <strain evidence="4">MPI-CAGE-AT-0147</strain>
    </source>
</reference>
<evidence type="ECO:0000313" key="5">
    <source>
        <dbReference type="Proteomes" id="UP000738349"/>
    </source>
</evidence>
<keyword evidence="2" id="KW-0539">Nucleus</keyword>
<evidence type="ECO:0000313" key="4">
    <source>
        <dbReference type="EMBL" id="KAH7161763.1"/>
    </source>
</evidence>
<dbReference type="GO" id="GO:0000981">
    <property type="term" value="F:DNA-binding transcription factor activity, RNA polymerase II-specific"/>
    <property type="evidence" value="ECO:0007669"/>
    <property type="project" value="InterPro"/>
</dbReference>
<dbReference type="Proteomes" id="UP000738349">
    <property type="component" value="Unassembled WGS sequence"/>
</dbReference>
<name>A0A9P9FIW4_9HYPO</name>
<sequence>MRSYSGCLTCRCRKLKCDEIKPICGHCAKGSRDCSYSERSIFRNFEIRSPSKRKATDTADSPQRQLSVFGGDHVWLDVPTQLTFVHIEDPYSQDSTEIIHEDAPPPTSPKKYDTVLHPNHNNDFDQSMSIGDDIGDDPTLDVCSEPSSCGANIAETPAGETAVDPSLLALYLLRHFKEGPGQWMDLFDTGAYFSSKVPVIAATRPLVKSAVCALAAKHLHNSRRSLKSFRNRHNIPHLFDQNVDWHYESATYYDQAIGHLKTAVNLQRFDEDPADKEEIFAAVAILCTYELMDAPGTAWRAHLSALPLFSPEQDSSLVPSSPVIIPRAAIKGPIFWSLARQDFLCAFISETQTRLDLKDIRLWQNAGLAADEYGFLLPFSPPNFTDVRTLADVEEDTKANELTWLLGKIANFLTSGDALNPEDYALPQGQRPVIGVTQEQLLERWNLLLTELQSWHSRLPSTFTASARTKASSRTRYQQHDISSAIFDQIWYDLPLCAATMQSYHMAMILLLVNRPQESTAIRSTVSARLKSYRHIQSGVLRHAKEICGISFANPTDPVRINSLHSLFVAGQVFHEDREQNAVLELLTGIERDLGWTTSYHTAKLIDEWTRGRNVDVDGQSYDGNWIH</sequence>
<organism evidence="4 5">
    <name type="scientific">Dactylonectria macrodidyma</name>
    <dbReference type="NCBI Taxonomy" id="307937"/>
    <lineage>
        <taxon>Eukaryota</taxon>
        <taxon>Fungi</taxon>
        <taxon>Dikarya</taxon>
        <taxon>Ascomycota</taxon>
        <taxon>Pezizomycotina</taxon>
        <taxon>Sordariomycetes</taxon>
        <taxon>Hypocreomycetidae</taxon>
        <taxon>Hypocreales</taxon>
        <taxon>Nectriaceae</taxon>
        <taxon>Dactylonectria</taxon>
    </lineage>
</organism>
<dbReference type="PROSITE" id="PS00463">
    <property type="entry name" value="ZN2_CY6_FUNGAL_1"/>
    <property type="match status" value="1"/>
</dbReference>
<evidence type="ECO:0000256" key="2">
    <source>
        <dbReference type="ARBA" id="ARBA00023242"/>
    </source>
</evidence>
<comment type="caution">
    <text evidence="4">The sequence shown here is derived from an EMBL/GenBank/DDBJ whole genome shotgun (WGS) entry which is preliminary data.</text>
</comment>
<dbReference type="AlphaFoldDB" id="A0A9P9FIW4"/>
<protein>
    <recommendedName>
        <fullName evidence="3">Zn(2)-C6 fungal-type domain-containing protein</fullName>
    </recommendedName>
</protein>
<gene>
    <name evidence="4" type="ORF">EDB81DRAFT_715524</name>
</gene>
<dbReference type="Pfam" id="PF11951">
    <property type="entry name" value="Fungal_trans_2"/>
    <property type="match status" value="1"/>
</dbReference>
<dbReference type="Gene3D" id="4.10.240.10">
    <property type="entry name" value="Zn(2)-C6 fungal-type DNA-binding domain"/>
    <property type="match status" value="1"/>
</dbReference>
<dbReference type="PROSITE" id="PS50048">
    <property type="entry name" value="ZN2_CY6_FUNGAL_2"/>
    <property type="match status" value="1"/>
</dbReference>
<proteinExistence type="predicted"/>
<comment type="subcellular location">
    <subcellularLocation>
        <location evidence="1">Nucleus</location>
    </subcellularLocation>
</comment>
<dbReference type="GO" id="GO:0008270">
    <property type="term" value="F:zinc ion binding"/>
    <property type="evidence" value="ECO:0007669"/>
    <property type="project" value="InterPro"/>
</dbReference>